<reference evidence="2" key="1">
    <citation type="submission" date="2021-01" db="EMBL/GenBank/DDBJ databases">
        <authorList>
            <person name="Corre E."/>
            <person name="Pelletier E."/>
            <person name="Niang G."/>
            <person name="Scheremetjew M."/>
            <person name="Finn R."/>
            <person name="Kale V."/>
            <person name="Holt S."/>
            <person name="Cochrane G."/>
            <person name="Meng A."/>
            <person name="Brown T."/>
            <person name="Cohen L."/>
        </authorList>
    </citation>
    <scope>NUCLEOTIDE SEQUENCE</scope>
    <source>
        <strain evidence="2">CCMP3107</strain>
    </source>
</reference>
<feature type="compositionally biased region" description="Basic residues" evidence="1">
    <location>
        <begin position="105"/>
        <end position="120"/>
    </location>
</feature>
<evidence type="ECO:0000256" key="1">
    <source>
        <dbReference type="SAM" id="MobiDB-lite"/>
    </source>
</evidence>
<organism evidence="2">
    <name type="scientific">Heterosigma akashiwo</name>
    <name type="common">Chromophytic alga</name>
    <name type="synonym">Heterosigma carterae</name>
    <dbReference type="NCBI Taxonomy" id="2829"/>
    <lineage>
        <taxon>Eukaryota</taxon>
        <taxon>Sar</taxon>
        <taxon>Stramenopiles</taxon>
        <taxon>Ochrophyta</taxon>
        <taxon>Raphidophyceae</taxon>
        <taxon>Chattonellales</taxon>
        <taxon>Chattonellaceae</taxon>
        <taxon>Heterosigma</taxon>
    </lineage>
</organism>
<name>A0A7S3UT36_HETAK</name>
<proteinExistence type="predicted"/>
<dbReference type="EMBL" id="HBIU01007731">
    <property type="protein sequence ID" value="CAE0624348.1"/>
    <property type="molecule type" value="Transcribed_RNA"/>
</dbReference>
<feature type="compositionally biased region" description="Basic residues" evidence="1">
    <location>
        <begin position="156"/>
        <end position="167"/>
    </location>
</feature>
<gene>
    <name evidence="2" type="ORF">HAKA00212_LOCUS3015</name>
</gene>
<sequence>MKTLGLIGGGKDIASLNQSLASSLRSSLVLTKGNHGTTKKPPRGPAPWAPPALALGGGGGATFAHTGKGGKNKFELRNYTQSIELDYNSIEAVSAEASSMTSKQQRNKKAHAAPERKKKQIQIKHINGVAVYVASEHANATPQSSGINTHNNNTNKGKKSTMARKKSLQPSLSATSGSGFTSNDPNATGNSANVNLETTQKKALNLSEIIDASLGPRSHLDGFLAESSEASLGSGVL</sequence>
<feature type="compositionally biased region" description="Low complexity" evidence="1">
    <location>
        <begin position="144"/>
        <end position="155"/>
    </location>
</feature>
<feature type="region of interest" description="Disordered" evidence="1">
    <location>
        <begin position="140"/>
        <end position="192"/>
    </location>
</feature>
<feature type="region of interest" description="Disordered" evidence="1">
    <location>
        <begin position="98"/>
        <end position="120"/>
    </location>
</feature>
<accession>A0A7S3UT36</accession>
<protein>
    <submittedName>
        <fullName evidence="2">Uncharacterized protein</fullName>
    </submittedName>
</protein>
<dbReference type="AlphaFoldDB" id="A0A7S3UT36"/>
<evidence type="ECO:0000313" key="2">
    <source>
        <dbReference type="EMBL" id="CAE0624348.1"/>
    </source>
</evidence>
<feature type="compositionally biased region" description="Polar residues" evidence="1">
    <location>
        <begin position="168"/>
        <end position="192"/>
    </location>
</feature>